<dbReference type="InterPro" id="IPR052633">
    <property type="entry name" value="GRAM_domain_protein_2B"/>
</dbReference>
<dbReference type="Proteomes" id="UP000265040">
    <property type="component" value="Chromosome 4"/>
</dbReference>
<accession>A0AAQ6IKB1</accession>
<evidence type="ECO:0000313" key="4">
    <source>
        <dbReference type="Ensembl" id="ENSATEP00000075191.1"/>
    </source>
</evidence>
<dbReference type="RefSeq" id="XP_026201801.1">
    <property type="nucleotide sequence ID" value="XM_026346016.1"/>
</dbReference>
<sequence length="376" mass="42084">MPTVSRYMSFRSSKRLKLTSSYPVESSGVGLPAKVKKSRSSLSNGSIKKLETRKALSLEAAQLEIQQQHKTLNRQVAIRSQTFDDENGGFEKVERTGTQSSFMKHNKTFHRLFPDIPESEDLIHAYICALQKEVPYHGRLYITDTHACFFSSVLLKDTKVVIPVSCIHRVKKQNTALLVPNALSIRTTEGEKYLFVSLRNRESCYQLLRSVCPQLENGSTNSSPLFSSTEHSFEKSKLVNSSQSSLDDSLDLFDGSESQSLQDQLLHRPQREEVPDRNNSTSRSLHMQQSDSSSSDDLSLSGGSWVSNVTEKAKSLLVQREASTLNTLLFIYLILVVLLLLSSGYIGLRIVALEEQLTSLGALPEFTLQSGYHQDT</sequence>
<dbReference type="PANTHER" id="PTHR46645:SF1">
    <property type="entry name" value="GRAM DOMAIN-CONTAINING PROTEIN"/>
    <property type="match status" value="1"/>
</dbReference>
<proteinExistence type="predicted"/>
<name>A0AAQ6IKB1_ANATE</name>
<dbReference type="Ensembl" id="ENSATET00000076302.1">
    <property type="protein sequence ID" value="ENSATEP00000075191.1"/>
    <property type="gene ID" value="ENSATEG00000014119.3"/>
</dbReference>
<reference evidence="4" key="2">
    <citation type="submission" date="2025-08" db="UniProtKB">
        <authorList>
            <consortium name="Ensembl"/>
        </authorList>
    </citation>
    <scope>IDENTIFICATION</scope>
</reference>
<dbReference type="InterPro" id="IPR011993">
    <property type="entry name" value="PH-like_dom_sf"/>
</dbReference>
<dbReference type="AlphaFoldDB" id="A0AAQ6IKB1"/>
<dbReference type="CDD" id="cd13220">
    <property type="entry name" value="PH-GRAM_GRAMDC"/>
    <property type="match status" value="1"/>
</dbReference>
<dbReference type="GeneID" id="113152646"/>
<evidence type="ECO:0000256" key="1">
    <source>
        <dbReference type="SAM" id="MobiDB-lite"/>
    </source>
</evidence>
<reference evidence="4" key="3">
    <citation type="submission" date="2025-09" db="UniProtKB">
        <authorList>
            <consortium name="Ensembl"/>
        </authorList>
    </citation>
    <scope>IDENTIFICATION</scope>
</reference>
<feature type="compositionally biased region" description="Low complexity" evidence="1">
    <location>
        <begin position="290"/>
        <end position="299"/>
    </location>
</feature>
<dbReference type="GeneTree" id="ENSGT00940000165115"/>
<feature type="compositionally biased region" description="Basic and acidic residues" evidence="1">
    <location>
        <begin position="265"/>
        <end position="276"/>
    </location>
</feature>
<organism evidence="4 5">
    <name type="scientific">Anabas testudineus</name>
    <name type="common">Climbing perch</name>
    <name type="synonym">Anthias testudineus</name>
    <dbReference type="NCBI Taxonomy" id="64144"/>
    <lineage>
        <taxon>Eukaryota</taxon>
        <taxon>Metazoa</taxon>
        <taxon>Chordata</taxon>
        <taxon>Craniata</taxon>
        <taxon>Vertebrata</taxon>
        <taxon>Euteleostomi</taxon>
        <taxon>Actinopterygii</taxon>
        <taxon>Neopterygii</taxon>
        <taxon>Teleostei</taxon>
        <taxon>Neoteleostei</taxon>
        <taxon>Acanthomorphata</taxon>
        <taxon>Anabantaria</taxon>
        <taxon>Anabantiformes</taxon>
        <taxon>Anabantoidei</taxon>
        <taxon>Anabantidae</taxon>
        <taxon>Anabas</taxon>
    </lineage>
</organism>
<reference evidence="4 5" key="1">
    <citation type="submission" date="2021-04" db="EMBL/GenBank/DDBJ databases">
        <authorList>
            <consortium name="Wellcome Sanger Institute Data Sharing"/>
        </authorList>
    </citation>
    <scope>NUCLEOTIDE SEQUENCE [LARGE SCALE GENOMIC DNA]</scope>
</reference>
<feature type="compositionally biased region" description="Polar residues" evidence="1">
    <location>
        <begin position="277"/>
        <end position="289"/>
    </location>
</feature>
<dbReference type="SMART" id="SM00568">
    <property type="entry name" value="GRAM"/>
    <property type="match status" value="1"/>
</dbReference>
<dbReference type="Pfam" id="PF02893">
    <property type="entry name" value="GRAM"/>
    <property type="match status" value="1"/>
</dbReference>
<feature type="domain" description="GRAM" evidence="3">
    <location>
        <begin position="107"/>
        <end position="174"/>
    </location>
</feature>
<evidence type="ECO:0000256" key="2">
    <source>
        <dbReference type="SAM" id="Phobius"/>
    </source>
</evidence>
<evidence type="ECO:0000259" key="3">
    <source>
        <dbReference type="SMART" id="SM00568"/>
    </source>
</evidence>
<protein>
    <recommendedName>
        <fullName evidence="3">GRAM domain-containing protein</fullName>
    </recommendedName>
</protein>
<keyword evidence="2" id="KW-0472">Membrane</keyword>
<dbReference type="InterPro" id="IPR004182">
    <property type="entry name" value="GRAM"/>
</dbReference>
<keyword evidence="5" id="KW-1185">Reference proteome</keyword>
<dbReference type="PANTHER" id="PTHR46645">
    <property type="entry name" value="GRAM DOMAIN-CONTAINING PROTEIN 2B-RELATED"/>
    <property type="match status" value="1"/>
</dbReference>
<feature type="region of interest" description="Disordered" evidence="1">
    <location>
        <begin position="263"/>
        <end position="299"/>
    </location>
</feature>
<evidence type="ECO:0000313" key="5">
    <source>
        <dbReference type="Proteomes" id="UP000265040"/>
    </source>
</evidence>
<feature type="transmembrane region" description="Helical" evidence="2">
    <location>
        <begin position="329"/>
        <end position="348"/>
    </location>
</feature>
<keyword evidence="2" id="KW-1133">Transmembrane helix</keyword>
<keyword evidence="2" id="KW-0812">Transmembrane</keyword>
<dbReference type="Gene3D" id="2.30.29.30">
    <property type="entry name" value="Pleckstrin-homology domain (PH domain)/Phosphotyrosine-binding domain (PTB)"/>
    <property type="match status" value="1"/>
</dbReference>